<dbReference type="EMBL" id="JAULSW010000010">
    <property type="protein sequence ID" value="KAK3368748.1"/>
    <property type="molecule type" value="Genomic_DNA"/>
</dbReference>
<dbReference type="AlphaFoldDB" id="A0AAE0K276"/>
<feature type="region of interest" description="Disordered" evidence="1">
    <location>
        <begin position="192"/>
        <end position="266"/>
    </location>
</feature>
<gene>
    <name evidence="2" type="ORF">B0H63DRAFT_455503</name>
</gene>
<reference evidence="2" key="2">
    <citation type="submission" date="2023-06" db="EMBL/GenBank/DDBJ databases">
        <authorList>
            <consortium name="Lawrence Berkeley National Laboratory"/>
            <person name="Haridas S."/>
            <person name="Hensen N."/>
            <person name="Bonometti L."/>
            <person name="Westerberg I."/>
            <person name="Brannstrom I.O."/>
            <person name="Guillou S."/>
            <person name="Cros-Aarteil S."/>
            <person name="Calhoun S."/>
            <person name="Kuo A."/>
            <person name="Mondo S."/>
            <person name="Pangilinan J."/>
            <person name="Riley R."/>
            <person name="LaButti K."/>
            <person name="Andreopoulos B."/>
            <person name="Lipzen A."/>
            <person name="Chen C."/>
            <person name="Yanf M."/>
            <person name="Daum C."/>
            <person name="Ng V."/>
            <person name="Clum A."/>
            <person name="Steindorff A."/>
            <person name="Ohm R."/>
            <person name="Martin F."/>
            <person name="Silar P."/>
            <person name="Natvig D."/>
            <person name="Lalanne C."/>
            <person name="Gautier V."/>
            <person name="Ament-velasquez S.L."/>
            <person name="Kruys A."/>
            <person name="Hutchinson M.I."/>
            <person name="Powell A.J."/>
            <person name="Barry K."/>
            <person name="Miller A.N."/>
            <person name="Grigoriev I.V."/>
            <person name="Debuchy R."/>
            <person name="Gladieux P."/>
            <person name="Thoren M.H."/>
            <person name="Johannesson H."/>
        </authorList>
    </citation>
    <scope>NUCLEOTIDE SEQUENCE</scope>
    <source>
        <strain evidence="2">CBS 232.78</strain>
    </source>
</reference>
<organism evidence="2 3">
    <name type="scientific">Podospora didyma</name>
    <dbReference type="NCBI Taxonomy" id="330526"/>
    <lineage>
        <taxon>Eukaryota</taxon>
        <taxon>Fungi</taxon>
        <taxon>Dikarya</taxon>
        <taxon>Ascomycota</taxon>
        <taxon>Pezizomycotina</taxon>
        <taxon>Sordariomycetes</taxon>
        <taxon>Sordariomycetidae</taxon>
        <taxon>Sordariales</taxon>
        <taxon>Podosporaceae</taxon>
        <taxon>Podospora</taxon>
    </lineage>
</organism>
<evidence type="ECO:0000313" key="2">
    <source>
        <dbReference type="EMBL" id="KAK3368748.1"/>
    </source>
</evidence>
<dbReference type="Proteomes" id="UP001285441">
    <property type="component" value="Unassembled WGS sequence"/>
</dbReference>
<comment type="caution">
    <text evidence="2">The sequence shown here is derived from an EMBL/GenBank/DDBJ whole genome shotgun (WGS) entry which is preliminary data.</text>
</comment>
<protein>
    <submittedName>
        <fullName evidence="2">Uncharacterized protein</fullName>
    </submittedName>
</protein>
<evidence type="ECO:0000256" key="1">
    <source>
        <dbReference type="SAM" id="MobiDB-lite"/>
    </source>
</evidence>
<name>A0AAE0K276_9PEZI</name>
<proteinExistence type="predicted"/>
<evidence type="ECO:0000313" key="3">
    <source>
        <dbReference type="Proteomes" id="UP001285441"/>
    </source>
</evidence>
<accession>A0AAE0K276</accession>
<keyword evidence="3" id="KW-1185">Reference proteome</keyword>
<feature type="compositionally biased region" description="Low complexity" evidence="1">
    <location>
        <begin position="239"/>
        <end position="251"/>
    </location>
</feature>
<reference evidence="2" key="1">
    <citation type="journal article" date="2023" name="Mol. Phylogenet. Evol.">
        <title>Genome-scale phylogeny and comparative genomics of the fungal order Sordariales.</title>
        <authorList>
            <person name="Hensen N."/>
            <person name="Bonometti L."/>
            <person name="Westerberg I."/>
            <person name="Brannstrom I.O."/>
            <person name="Guillou S."/>
            <person name="Cros-Aarteil S."/>
            <person name="Calhoun S."/>
            <person name="Haridas S."/>
            <person name="Kuo A."/>
            <person name="Mondo S."/>
            <person name="Pangilinan J."/>
            <person name="Riley R."/>
            <person name="LaButti K."/>
            <person name="Andreopoulos B."/>
            <person name="Lipzen A."/>
            <person name="Chen C."/>
            <person name="Yan M."/>
            <person name="Daum C."/>
            <person name="Ng V."/>
            <person name="Clum A."/>
            <person name="Steindorff A."/>
            <person name="Ohm R.A."/>
            <person name="Martin F."/>
            <person name="Silar P."/>
            <person name="Natvig D.O."/>
            <person name="Lalanne C."/>
            <person name="Gautier V."/>
            <person name="Ament-Velasquez S.L."/>
            <person name="Kruys A."/>
            <person name="Hutchinson M.I."/>
            <person name="Powell A.J."/>
            <person name="Barry K."/>
            <person name="Miller A.N."/>
            <person name="Grigoriev I.V."/>
            <person name="Debuchy R."/>
            <person name="Gladieux P."/>
            <person name="Hiltunen Thoren M."/>
            <person name="Johannesson H."/>
        </authorList>
    </citation>
    <scope>NUCLEOTIDE SEQUENCE</scope>
    <source>
        <strain evidence="2">CBS 232.78</strain>
    </source>
</reference>
<feature type="region of interest" description="Disordered" evidence="1">
    <location>
        <begin position="143"/>
        <end position="171"/>
    </location>
</feature>
<sequence>MDTVWPCIVCRQPIELGRTAEYSTFAIHELCLPTYQKYGGNKAMIDAEFEERAAVHHVDQNVRRLENIGKRTYDRYTCDFCYLTYEDGTEVGYRDFGFLKKCDPCSAKGLPHQLERFHPQTSFPPGPRSLFDAHVALAGYYGQIDSPIDPADEEPENEPRSSSEDNQPQAALHDSDAVNINLNEQSTELVPEVNFNEPAPGVDSSEPVPKADQTKASEVNKNEESHAPEVQVQPVSEHSAPSMALPSLSAATKSGKRKRRFSEASDSEWVIKRSMNELVTSLQQLRLASPDELPFGPRLSEPTGDVRDMPQTQAVIIKSFRSTQPVASPAQQVLALPVEFAMPLAAAQIQSRMPLLMPPANAGVNIPAADAGPTNALVRRCTNKQCAAKDRKTGLSGIPRDDKHKNCDACLKRSEGYKLKMRQKGRCAHGCGKQCDTKPDGSYYASCEGCREKARVRSSGRTRKPKDP</sequence>
<feature type="compositionally biased region" description="Basic and acidic residues" evidence="1">
    <location>
        <begin position="212"/>
        <end position="227"/>
    </location>
</feature>